<organism evidence="2 3">
    <name type="scientific">Kutzneria buriramensis</name>
    <dbReference type="NCBI Taxonomy" id="1045776"/>
    <lineage>
        <taxon>Bacteria</taxon>
        <taxon>Bacillati</taxon>
        <taxon>Actinomycetota</taxon>
        <taxon>Actinomycetes</taxon>
        <taxon>Pseudonocardiales</taxon>
        <taxon>Pseudonocardiaceae</taxon>
        <taxon>Kutzneria</taxon>
    </lineage>
</organism>
<dbReference type="GO" id="GO:0016853">
    <property type="term" value="F:isomerase activity"/>
    <property type="evidence" value="ECO:0007669"/>
    <property type="project" value="UniProtKB-KW"/>
</dbReference>
<dbReference type="InterPro" id="IPR050312">
    <property type="entry name" value="IolE/XylAMocC-like"/>
</dbReference>
<gene>
    <name evidence="2" type="ORF">BCF44_113330</name>
</gene>
<dbReference type="Pfam" id="PF01261">
    <property type="entry name" value="AP_endonuc_2"/>
    <property type="match status" value="1"/>
</dbReference>
<proteinExistence type="predicted"/>
<accession>A0A3E0H7Q3</accession>
<comment type="caution">
    <text evidence="2">The sequence shown here is derived from an EMBL/GenBank/DDBJ whole genome shotgun (WGS) entry which is preliminary data.</text>
</comment>
<keyword evidence="3" id="KW-1185">Reference proteome</keyword>
<evidence type="ECO:0000313" key="2">
    <source>
        <dbReference type="EMBL" id="REH39475.1"/>
    </source>
</evidence>
<sequence>MRLSVITDEVDPDFDAALRVCESLDVRGIEVRTIGGRNIVHHPPETVRRVRDSLAAGGFTCPVVDTPFLKTKVEETAWADLDRGIEIADMLGAGIVRLFSGLRIAEPETALPWLADVLAESSRRAAGAGLAIALEIEFVCNIALAREARELLRWLPADAVGLVWDPGNEAKFLGLRPDPAEYGTVRQAVRHVHVKDFDGDWVKVGDGIVDWDAQLAALAGGGYQGYLSMETHYATPEGGAAEATRESVAALRELAARRGVDLS</sequence>
<protein>
    <submittedName>
        <fullName evidence="2">Sugar phosphate isomerase/epimerase</fullName>
    </submittedName>
</protein>
<dbReference type="InterPro" id="IPR013022">
    <property type="entry name" value="Xyl_isomerase-like_TIM-brl"/>
</dbReference>
<evidence type="ECO:0000259" key="1">
    <source>
        <dbReference type="Pfam" id="PF01261"/>
    </source>
</evidence>
<dbReference type="PANTHER" id="PTHR12110">
    <property type="entry name" value="HYDROXYPYRUVATE ISOMERASE"/>
    <property type="match status" value="1"/>
</dbReference>
<dbReference type="Proteomes" id="UP000256269">
    <property type="component" value="Unassembled WGS sequence"/>
</dbReference>
<dbReference type="AlphaFoldDB" id="A0A3E0H7Q3"/>
<dbReference type="PANTHER" id="PTHR12110:SF41">
    <property type="entry name" value="INOSOSE DEHYDRATASE"/>
    <property type="match status" value="1"/>
</dbReference>
<keyword evidence="2" id="KW-0413">Isomerase</keyword>
<dbReference type="Gene3D" id="3.20.20.150">
    <property type="entry name" value="Divalent-metal-dependent TIM barrel enzymes"/>
    <property type="match status" value="1"/>
</dbReference>
<dbReference type="SUPFAM" id="SSF51658">
    <property type="entry name" value="Xylose isomerase-like"/>
    <property type="match status" value="1"/>
</dbReference>
<dbReference type="RefSeq" id="WP_170217915.1">
    <property type="nucleotide sequence ID" value="NZ_CP144375.1"/>
</dbReference>
<name>A0A3E0H7Q3_9PSEU</name>
<reference evidence="2 3" key="1">
    <citation type="submission" date="2018-08" db="EMBL/GenBank/DDBJ databases">
        <title>Genomic Encyclopedia of Archaeal and Bacterial Type Strains, Phase II (KMG-II): from individual species to whole genera.</title>
        <authorList>
            <person name="Goeker M."/>
        </authorList>
    </citation>
    <scope>NUCLEOTIDE SEQUENCE [LARGE SCALE GENOMIC DNA]</scope>
    <source>
        <strain evidence="2 3">DSM 45791</strain>
    </source>
</reference>
<feature type="domain" description="Xylose isomerase-like TIM barrel" evidence="1">
    <location>
        <begin position="19"/>
        <end position="253"/>
    </location>
</feature>
<evidence type="ECO:0000313" key="3">
    <source>
        <dbReference type="Proteomes" id="UP000256269"/>
    </source>
</evidence>
<dbReference type="InterPro" id="IPR036237">
    <property type="entry name" value="Xyl_isomerase-like_sf"/>
</dbReference>
<dbReference type="EMBL" id="QUNO01000013">
    <property type="protein sequence ID" value="REH39475.1"/>
    <property type="molecule type" value="Genomic_DNA"/>
</dbReference>